<dbReference type="GO" id="GO:0016301">
    <property type="term" value="F:kinase activity"/>
    <property type="evidence" value="ECO:0007669"/>
    <property type="project" value="UniProtKB-KW"/>
</dbReference>
<dbReference type="InterPro" id="IPR002173">
    <property type="entry name" value="Carboh/pur_kinase_PfkB_CS"/>
</dbReference>
<name>D0LL07_HALO1</name>
<feature type="domain" description="Carbohydrate kinase PfkB" evidence="4">
    <location>
        <begin position="23"/>
        <end position="292"/>
    </location>
</feature>
<evidence type="ECO:0000256" key="2">
    <source>
        <dbReference type="ARBA" id="ARBA00022679"/>
    </source>
</evidence>
<dbReference type="KEGG" id="hoh:Hoch_4230"/>
<keyword evidence="6" id="KW-1185">Reference proteome</keyword>
<dbReference type="Proteomes" id="UP000001880">
    <property type="component" value="Chromosome"/>
</dbReference>
<dbReference type="SUPFAM" id="SSF53613">
    <property type="entry name" value="Ribokinase-like"/>
    <property type="match status" value="1"/>
</dbReference>
<dbReference type="HOGENOM" id="CLU_027634_6_3_7"/>
<protein>
    <submittedName>
        <fullName evidence="5">PfkB domain protein</fullName>
    </submittedName>
</protein>
<dbReference type="PANTHER" id="PTHR43085">
    <property type="entry name" value="HEXOKINASE FAMILY MEMBER"/>
    <property type="match status" value="1"/>
</dbReference>
<evidence type="ECO:0000256" key="3">
    <source>
        <dbReference type="ARBA" id="ARBA00022777"/>
    </source>
</evidence>
<dbReference type="Pfam" id="PF00294">
    <property type="entry name" value="PfkB"/>
    <property type="match status" value="1"/>
</dbReference>
<dbReference type="eggNOG" id="COG0524">
    <property type="taxonomic scope" value="Bacteria"/>
</dbReference>
<dbReference type="PROSITE" id="PS00584">
    <property type="entry name" value="PFKB_KINASES_2"/>
    <property type="match status" value="1"/>
</dbReference>
<keyword evidence="3" id="KW-0418">Kinase</keyword>
<keyword evidence="2" id="KW-0808">Transferase</keyword>
<accession>D0LL07</accession>
<dbReference type="STRING" id="502025.Hoch_4230"/>
<dbReference type="Gene3D" id="3.40.1190.20">
    <property type="match status" value="1"/>
</dbReference>
<dbReference type="InterPro" id="IPR029056">
    <property type="entry name" value="Ribokinase-like"/>
</dbReference>
<reference evidence="5 6" key="1">
    <citation type="journal article" date="2010" name="Stand. Genomic Sci.">
        <title>Complete genome sequence of Haliangium ochraceum type strain (SMP-2).</title>
        <authorList>
            <consortium name="US DOE Joint Genome Institute (JGI-PGF)"/>
            <person name="Ivanova N."/>
            <person name="Daum C."/>
            <person name="Lang E."/>
            <person name="Abt B."/>
            <person name="Kopitz M."/>
            <person name="Saunders E."/>
            <person name="Lapidus A."/>
            <person name="Lucas S."/>
            <person name="Glavina Del Rio T."/>
            <person name="Nolan M."/>
            <person name="Tice H."/>
            <person name="Copeland A."/>
            <person name="Cheng J.F."/>
            <person name="Chen F."/>
            <person name="Bruce D."/>
            <person name="Goodwin L."/>
            <person name="Pitluck S."/>
            <person name="Mavromatis K."/>
            <person name="Pati A."/>
            <person name="Mikhailova N."/>
            <person name="Chen A."/>
            <person name="Palaniappan K."/>
            <person name="Land M."/>
            <person name="Hauser L."/>
            <person name="Chang Y.J."/>
            <person name="Jeffries C.D."/>
            <person name="Detter J.C."/>
            <person name="Brettin T."/>
            <person name="Rohde M."/>
            <person name="Goker M."/>
            <person name="Bristow J."/>
            <person name="Markowitz V."/>
            <person name="Eisen J.A."/>
            <person name="Hugenholtz P."/>
            <person name="Kyrpides N.C."/>
            <person name="Klenk H.P."/>
        </authorList>
    </citation>
    <scope>NUCLEOTIDE SEQUENCE [LARGE SCALE GENOMIC DNA]</scope>
    <source>
        <strain evidence="6">DSM 14365 / CIP 107738 / JCM 11303 / AJ 13395 / SMP-2</strain>
    </source>
</reference>
<dbReference type="PANTHER" id="PTHR43085:SF57">
    <property type="entry name" value="CARBOHYDRATE KINASE PFKB DOMAIN-CONTAINING PROTEIN"/>
    <property type="match status" value="1"/>
</dbReference>
<dbReference type="InterPro" id="IPR050306">
    <property type="entry name" value="PfkB_Carbo_kinase"/>
</dbReference>
<dbReference type="EMBL" id="CP001804">
    <property type="protein sequence ID" value="ACY16727.1"/>
    <property type="molecule type" value="Genomic_DNA"/>
</dbReference>
<dbReference type="AlphaFoldDB" id="D0LL07"/>
<organism evidence="5 6">
    <name type="scientific">Haliangium ochraceum (strain DSM 14365 / JCM 11303 / SMP-2)</name>
    <dbReference type="NCBI Taxonomy" id="502025"/>
    <lineage>
        <taxon>Bacteria</taxon>
        <taxon>Pseudomonadati</taxon>
        <taxon>Myxococcota</taxon>
        <taxon>Polyangia</taxon>
        <taxon>Haliangiales</taxon>
        <taxon>Kofleriaceae</taxon>
        <taxon>Haliangium</taxon>
    </lineage>
</organism>
<sequence length="302" mass="31677">MTETTHRIIGLGELLWDMFPDRQNLGGAPANVAYHASALGDRGVLLSRVGRDALGESALAQLGERGVDLSAVQRDDEHRTGVVHVQVGPGGSVRFEIDPEVAWAYPVWSEDWGRCIDTASALCFGSLLCAFEAGRTVVREATARARPEALRLLDLNLRPPFASEQAIDTALECANAIKLSEEEAEHLAQRFGVRGVDSAAEHLLATRGMRAVAVTFGARGSAIYTAAGREQHSGVPLAAGVDADPVGAGDAFTAALAHHLVRAHAPARAIAAANRYGSFVAASPGAMPPVPEDIRAAVTAPA</sequence>
<evidence type="ECO:0000313" key="5">
    <source>
        <dbReference type="EMBL" id="ACY16727.1"/>
    </source>
</evidence>
<dbReference type="RefSeq" id="WP_012829325.1">
    <property type="nucleotide sequence ID" value="NC_013440.1"/>
</dbReference>
<evidence type="ECO:0000313" key="6">
    <source>
        <dbReference type="Proteomes" id="UP000001880"/>
    </source>
</evidence>
<dbReference type="InterPro" id="IPR011611">
    <property type="entry name" value="PfkB_dom"/>
</dbReference>
<proteinExistence type="inferred from homology"/>
<evidence type="ECO:0000256" key="1">
    <source>
        <dbReference type="ARBA" id="ARBA00010688"/>
    </source>
</evidence>
<gene>
    <name evidence="5" type="ordered locus">Hoch_4230</name>
</gene>
<evidence type="ECO:0000259" key="4">
    <source>
        <dbReference type="Pfam" id="PF00294"/>
    </source>
</evidence>
<comment type="similarity">
    <text evidence="1">Belongs to the carbohydrate kinase PfkB family.</text>
</comment>